<keyword evidence="3" id="KW-1003">Cell membrane</keyword>
<dbReference type="AlphaFoldDB" id="A0A2D0IYV3"/>
<dbReference type="GO" id="GO:0043022">
    <property type="term" value="F:ribosome binding"/>
    <property type="evidence" value="ECO:0007669"/>
    <property type="project" value="InterPro"/>
</dbReference>
<dbReference type="PANTHER" id="PTHR35893:SF3">
    <property type="entry name" value="INNER MEMBRANE PROTEIN"/>
    <property type="match status" value="1"/>
</dbReference>
<dbReference type="InterPro" id="IPR043605">
    <property type="entry name" value="DUF883_C"/>
</dbReference>
<dbReference type="Proteomes" id="UP000283568">
    <property type="component" value="Unassembled WGS sequence"/>
</dbReference>
<evidence type="ECO:0000313" key="15">
    <source>
        <dbReference type="Proteomes" id="UP000283568"/>
    </source>
</evidence>
<protein>
    <submittedName>
        <fullName evidence="13">ElaB/YqjD/DUF883 family membrane-anchored ribosome-binding protein</fullName>
    </submittedName>
    <submittedName>
        <fullName evidence="12">Membrane protein</fullName>
    </submittedName>
</protein>
<evidence type="ECO:0000256" key="3">
    <source>
        <dbReference type="ARBA" id="ARBA00022475"/>
    </source>
</evidence>
<dbReference type="PANTHER" id="PTHR35893">
    <property type="entry name" value="INNER MEMBRANE PROTEIN-RELATED"/>
    <property type="match status" value="1"/>
</dbReference>
<comment type="similarity">
    <text evidence="2">Belongs to the ElaB/YgaM/YqjD family.</text>
</comment>
<dbReference type="EMBL" id="NIBT01000001">
    <property type="protein sequence ID" value="PHM27106.1"/>
    <property type="molecule type" value="Genomic_DNA"/>
</dbReference>
<name>A0A2D0IYV3_9GAMM</name>
<dbReference type="OrthoDB" id="6415127at2"/>
<evidence type="ECO:0000256" key="5">
    <source>
        <dbReference type="ARBA" id="ARBA00022692"/>
    </source>
</evidence>
<dbReference type="EMBL" id="RAQI01000001">
    <property type="protein sequence ID" value="RKE92480.1"/>
    <property type="molecule type" value="Genomic_DNA"/>
</dbReference>
<feature type="domain" description="DUF883" evidence="10">
    <location>
        <begin position="8"/>
        <end position="59"/>
    </location>
</feature>
<evidence type="ECO:0000313" key="12">
    <source>
        <dbReference type="EMBL" id="PHM27106.1"/>
    </source>
</evidence>
<keyword evidence="15" id="KW-1185">Reference proteome</keyword>
<evidence type="ECO:0000259" key="10">
    <source>
        <dbReference type="Pfam" id="PF05957"/>
    </source>
</evidence>
<keyword evidence="6 9" id="KW-1133">Transmembrane helix</keyword>
<dbReference type="GO" id="GO:0005886">
    <property type="term" value="C:plasma membrane"/>
    <property type="evidence" value="ECO:0007669"/>
    <property type="project" value="UniProtKB-SubCell"/>
</dbReference>
<feature type="transmembrane region" description="Helical" evidence="9">
    <location>
        <begin position="81"/>
        <end position="99"/>
    </location>
</feature>
<evidence type="ECO:0000256" key="4">
    <source>
        <dbReference type="ARBA" id="ARBA00022519"/>
    </source>
</evidence>
<organism evidence="12 14">
    <name type="scientific">Xenorhabdus ehlersii</name>
    <dbReference type="NCBI Taxonomy" id="290111"/>
    <lineage>
        <taxon>Bacteria</taxon>
        <taxon>Pseudomonadati</taxon>
        <taxon>Pseudomonadota</taxon>
        <taxon>Gammaproteobacteria</taxon>
        <taxon>Enterobacterales</taxon>
        <taxon>Morganellaceae</taxon>
        <taxon>Xenorhabdus</taxon>
    </lineage>
</organism>
<keyword evidence="4" id="KW-0997">Cell inner membrane</keyword>
<dbReference type="RefSeq" id="WP_099130803.1">
    <property type="nucleotide sequence ID" value="NZ_CAWNOJ010000001.1"/>
</dbReference>
<accession>A0A2D0IYV3</accession>
<evidence type="ECO:0000256" key="1">
    <source>
        <dbReference type="ARBA" id="ARBA00004377"/>
    </source>
</evidence>
<evidence type="ECO:0000313" key="14">
    <source>
        <dbReference type="Proteomes" id="UP000225605"/>
    </source>
</evidence>
<comment type="caution">
    <text evidence="12">The sequence shown here is derived from an EMBL/GenBank/DDBJ whole genome shotgun (WGS) entry which is preliminary data.</text>
</comment>
<keyword evidence="8" id="KW-0175">Coiled coil</keyword>
<evidence type="ECO:0000256" key="6">
    <source>
        <dbReference type="ARBA" id="ARBA00022989"/>
    </source>
</evidence>
<dbReference type="InterPro" id="IPR010279">
    <property type="entry name" value="YqjD/ElaB"/>
</dbReference>
<keyword evidence="5 9" id="KW-0812">Transmembrane</keyword>
<evidence type="ECO:0000256" key="8">
    <source>
        <dbReference type="SAM" id="Coils"/>
    </source>
</evidence>
<dbReference type="Pfam" id="PF19029">
    <property type="entry name" value="DUF883_C"/>
    <property type="match status" value="1"/>
</dbReference>
<evidence type="ECO:0000256" key="7">
    <source>
        <dbReference type="ARBA" id="ARBA00023136"/>
    </source>
</evidence>
<gene>
    <name evidence="13" type="ORF">BDE27_0113</name>
    <name evidence="12" type="ORF">Xehl_00093</name>
</gene>
<dbReference type="InterPro" id="IPR043604">
    <property type="entry name" value="DUF883_N"/>
</dbReference>
<reference evidence="13 15" key="2">
    <citation type="submission" date="2018-09" db="EMBL/GenBank/DDBJ databases">
        <title>Genomic Encyclopedia of Archaeal and Bacterial Type Strains, Phase II (KMG-II): from individual species to whole genera.</title>
        <authorList>
            <person name="Goeker M."/>
        </authorList>
    </citation>
    <scope>NUCLEOTIDE SEQUENCE [LARGE SCALE GENOMIC DNA]</scope>
    <source>
        <strain evidence="13 15">DSM 16337</strain>
    </source>
</reference>
<reference evidence="12 14" key="1">
    <citation type="journal article" date="2017" name="Nat. Microbiol.">
        <title>Natural product diversity associated with the nematode symbionts Photorhabdus and Xenorhabdus.</title>
        <authorList>
            <person name="Tobias N.J."/>
            <person name="Wolff H."/>
            <person name="Djahanschiri B."/>
            <person name="Grundmann F."/>
            <person name="Kronenwerth M."/>
            <person name="Shi Y.M."/>
            <person name="Simonyi S."/>
            <person name="Grun P."/>
            <person name="Shapiro-Ilan D."/>
            <person name="Pidot S.J."/>
            <person name="Stinear T.P."/>
            <person name="Ebersberger I."/>
            <person name="Bode H.B."/>
        </authorList>
    </citation>
    <scope>NUCLEOTIDE SEQUENCE [LARGE SCALE GENOMIC DNA]</scope>
    <source>
        <strain evidence="12 14">DSM 16337</strain>
    </source>
</reference>
<dbReference type="Proteomes" id="UP000225605">
    <property type="component" value="Unassembled WGS sequence"/>
</dbReference>
<comment type="subcellular location">
    <subcellularLocation>
        <location evidence="1">Cell inner membrane</location>
        <topology evidence="1">Single-pass membrane protein</topology>
    </subcellularLocation>
</comment>
<evidence type="ECO:0000313" key="13">
    <source>
        <dbReference type="EMBL" id="RKE92480.1"/>
    </source>
</evidence>
<feature type="coiled-coil region" evidence="8">
    <location>
        <begin position="4"/>
        <end position="67"/>
    </location>
</feature>
<evidence type="ECO:0000259" key="11">
    <source>
        <dbReference type="Pfam" id="PF19029"/>
    </source>
</evidence>
<sequence length="101" mass="10862">MPQKKSSEDLRAELQSLADTLEEVLNSSGDNSKAELEKLRSKAERTLKNARTTLSEASDKLVGQTKEIAGHADSYVRENPWAGVGIGAAIGVVLGVLLSRR</sequence>
<keyword evidence="7 9" id="KW-0472">Membrane</keyword>
<feature type="domain" description="DUF883" evidence="11">
    <location>
        <begin position="72"/>
        <end position="101"/>
    </location>
</feature>
<proteinExistence type="inferred from homology"/>
<evidence type="ECO:0000256" key="2">
    <source>
        <dbReference type="ARBA" id="ARBA00010423"/>
    </source>
</evidence>
<dbReference type="Pfam" id="PF05957">
    <property type="entry name" value="DUF883"/>
    <property type="match status" value="1"/>
</dbReference>
<evidence type="ECO:0000256" key="9">
    <source>
        <dbReference type="SAM" id="Phobius"/>
    </source>
</evidence>